<dbReference type="Proteomes" id="UP000479335">
    <property type="component" value="Unassembled WGS sequence"/>
</dbReference>
<dbReference type="EMBL" id="WWCN01000004">
    <property type="protein sequence ID" value="MYM22711.1"/>
    <property type="molecule type" value="Genomic_DNA"/>
</dbReference>
<dbReference type="PROSITE" id="PS51257">
    <property type="entry name" value="PROKAR_LIPOPROTEIN"/>
    <property type="match status" value="1"/>
</dbReference>
<dbReference type="SUPFAM" id="SSF53850">
    <property type="entry name" value="Periplasmic binding protein-like II"/>
    <property type="match status" value="1"/>
</dbReference>
<evidence type="ECO:0000313" key="4">
    <source>
        <dbReference type="Proteomes" id="UP000479335"/>
    </source>
</evidence>
<evidence type="ECO:0000256" key="1">
    <source>
        <dbReference type="SAM" id="SignalP"/>
    </source>
</evidence>
<dbReference type="AlphaFoldDB" id="A0A6L8KE31"/>
<sequence>MSLIQRLFAALLLTAATYACAAPQEVRIAVVSYTAAGKRNFAGSVGIINREGELERELAKRGVKLTWVPVSTAAVGPQINEAFSNRSIDFAAYGDLPSVIVNAAKVPTKLLVPSASSNTYLVVPAKSTVTSIKDLKGKRVALMRGRPWEYPFVKLLQANGMQLSDVRVVNLNPQAGAAAVSAGSVDAFFTLSDAWLLVDKGLAKIVWDSKAAPRSWQMRAELWGDQAFVQANPELAQLVVDAFVKNARWSSDPTNKEEVIRLGANAGLPESAIRRDYDATANDWKERSSPLFTPALADHYRDLAAYAKQSRLIPAEVDIVSTFEPRFVQSALQRFKLEGYWTGATK</sequence>
<gene>
    <name evidence="3" type="ORF">GTP46_08635</name>
</gene>
<evidence type="ECO:0000313" key="3">
    <source>
        <dbReference type="EMBL" id="MYM22711.1"/>
    </source>
</evidence>
<feature type="chain" id="PRO_5027037650" evidence="1">
    <location>
        <begin position="22"/>
        <end position="346"/>
    </location>
</feature>
<keyword evidence="1" id="KW-0732">Signal</keyword>
<organism evidence="3 4">
    <name type="scientific">Duganella flavida</name>
    <dbReference type="NCBI Taxonomy" id="2692175"/>
    <lineage>
        <taxon>Bacteria</taxon>
        <taxon>Pseudomonadati</taxon>
        <taxon>Pseudomonadota</taxon>
        <taxon>Betaproteobacteria</taxon>
        <taxon>Burkholderiales</taxon>
        <taxon>Oxalobacteraceae</taxon>
        <taxon>Telluria group</taxon>
        <taxon>Duganella</taxon>
    </lineage>
</organism>
<feature type="domain" description="SsuA/THI5-like" evidence="2">
    <location>
        <begin position="116"/>
        <end position="245"/>
    </location>
</feature>
<dbReference type="RefSeq" id="WP_161006200.1">
    <property type="nucleotide sequence ID" value="NZ_WWCN01000004.1"/>
</dbReference>
<comment type="caution">
    <text evidence="3">The sequence shown here is derived from an EMBL/GenBank/DDBJ whole genome shotgun (WGS) entry which is preliminary data.</text>
</comment>
<keyword evidence="4" id="KW-1185">Reference proteome</keyword>
<reference evidence="3 4" key="1">
    <citation type="submission" date="2019-12" db="EMBL/GenBank/DDBJ databases">
        <title>Novel species isolated from a subtropical stream in China.</title>
        <authorList>
            <person name="Lu H."/>
        </authorList>
    </citation>
    <scope>NUCLEOTIDE SEQUENCE [LARGE SCALE GENOMIC DNA]</scope>
    <source>
        <strain evidence="3 4">FT135W</strain>
    </source>
</reference>
<accession>A0A6L8KE31</accession>
<protein>
    <submittedName>
        <fullName evidence="3">ABC transporter substrate-binding protein</fullName>
    </submittedName>
</protein>
<evidence type="ECO:0000259" key="2">
    <source>
        <dbReference type="Pfam" id="PF09084"/>
    </source>
</evidence>
<name>A0A6L8KE31_9BURK</name>
<dbReference type="Gene3D" id="3.40.190.10">
    <property type="entry name" value="Periplasmic binding protein-like II"/>
    <property type="match status" value="2"/>
</dbReference>
<dbReference type="InterPro" id="IPR015168">
    <property type="entry name" value="SsuA/THI5"/>
</dbReference>
<proteinExistence type="predicted"/>
<dbReference type="PANTHER" id="PTHR30024:SF21">
    <property type="entry name" value="ABC TRANSPORTER SUBSTRATE-BINDING PROTEIN"/>
    <property type="match status" value="1"/>
</dbReference>
<feature type="signal peptide" evidence="1">
    <location>
        <begin position="1"/>
        <end position="21"/>
    </location>
</feature>
<dbReference type="Pfam" id="PF09084">
    <property type="entry name" value="NMT1"/>
    <property type="match status" value="1"/>
</dbReference>
<dbReference type="PANTHER" id="PTHR30024">
    <property type="entry name" value="ALIPHATIC SULFONATES-BINDING PROTEIN-RELATED"/>
    <property type="match status" value="1"/>
</dbReference>